<dbReference type="CDD" id="cd06225">
    <property type="entry name" value="HAMP"/>
    <property type="match status" value="1"/>
</dbReference>
<keyword evidence="4 15" id="KW-0808">Transferase</keyword>
<dbReference type="Pfam" id="PF06580">
    <property type="entry name" value="His_kinase"/>
    <property type="match status" value="1"/>
</dbReference>
<comment type="caution">
    <text evidence="15">The sequence shown here is derived from an EMBL/GenBank/DDBJ whole genome shotgun (WGS) entry which is preliminary data.</text>
</comment>
<keyword evidence="9 13" id="KW-1133">Transmembrane helix</keyword>
<name>A0ABN7RLK0_THEXY</name>
<evidence type="ECO:0000256" key="6">
    <source>
        <dbReference type="ARBA" id="ARBA00022741"/>
    </source>
</evidence>
<feature type="coiled-coil region" evidence="12">
    <location>
        <begin position="368"/>
        <end position="407"/>
    </location>
</feature>
<keyword evidence="11 13" id="KW-0472">Membrane</keyword>
<dbReference type="EC" id="2.7.3.-" evidence="15"/>
<evidence type="ECO:0000256" key="8">
    <source>
        <dbReference type="ARBA" id="ARBA00022840"/>
    </source>
</evidence>
<dbReference type="SUPFAM" id="SSF55874">
    <property type="entry name" value="ATPase domain of HSP90 chaperone/DNA topoisomerase II/histidine kinase"/>
    <property type="match status" value="1"/>
</dbReference>
<keyword evidence="16" id="KW-1185">Reference proteome</keyword>
<dbReference type="Pfam" id="PF02518">
    <property type="entry name" value="HATPase_c"/>
    <property type="match status" value="1"/>
</dbReference>
<dbReference type="GO" id="GO:0016301">
    <property type="term" value="F:kinase activity"/>
    <property type="evidence" value="ECO:0007669"/>
    <property type="project" value="UniProtKB-KW"/>
</dbReference>
<feature type="domain" description="HAMP" evidence="14">
    <location>
        <begin position="335"/>
        <end position="387"/>
    </location>
</feature>
<organism evidence="15 16">
    <name type="scientific">Thermobacillus xylanilyticus</name>
    <dbReference type="NCBI Taxonomy" id="76633"/>
    <lineage>
        <taxon>Bacteria</taxon>
        <taxon>Bacillati</taxon>
        <taxon>Bacillota</taxon>
        <taxon>Bacilli</taxon>
        <taxon>Bacillales</taxon>
        <taxon>Paenibacillaceae</taxon>
        <taxon>Thermobacillus</taxon>
    </lineage>
</organism>
<evidence type="ECO:0000256" key="7">
    <source>
        <dbReference type="ARBA" id="ARBA00022777"/>
    </source>
</evidence>
<dbReference type="InterPro" id="IPR050640">
    <property type="entry name" value="Bact_2-comp_sensor_kinase"/>
</dbReference>
<evidence type="ECO:0000256" key="9">
    <source>
        <dbReference type="ARBA" id="ARBA00022989"/>
    </source>
</evidence>
<proteinExistence type="predicted"/>
<reference evidence="15 16" key="1">
    <citation type="submission" date="2021-04" db="EMBL/GenBank/DDBJ databases">
        <authorList>
            <person name="Rakotoarivonina H."/>
        </authorList>
    </citation>
    <scope>NUCLEOTIDE SEQUENCE [LARGE SCALE GENOMIC DNA]</scope>
    <source>
        <strain evidence="15 16">XE</strain>
    </source>
</reference>
<evidence type="ECO:0000313" key="15">
    <source>
        <dbReference type="EMBL" id="CAG5076167.1"/>
    </source>
</evidence>
<evidence type="ECO:0000259" key="14">
    <source>
        <dbReference type="PROSITE" id="PS50885"/>
    </source>
</evidence>
<dbReference type="SUPFAM" id="SSF158472">
    <property type="entry name" value="HAMP domain-like"/>
    <property type="match status" value="1"/>
</dbReference>
<keyword evidence="2" id="KW-1003">Cell membrane</keyword>
<dbReference type="RefSeq" id="WP_213482979.1">
    <property type="nucleotide sequence ID" value="NZ_CAJRAY010000001.1"/>
</dbReference>
<keyword evidence="8" id="KW-0067">ATP-binding</keyword>
<dbReference type="Pfam" id="PF00672">
    <property type="entry name" value="HAMP"/>
    <property type="match status" value="1"/>
</dbReference>
<dbReference type="EMBL" id="CAJRAY010000001">
    <property type="protein sequence ID" value="CAG5076167.1"/>
    <property type="molecule type" value="Genomic_DNA"/>
</dbReference>
<accession>A0ABN7RLK0</accession>
<evidence type="ECO:0000256" key="1">
    <source>
        <dbReference type="ARBA" id="ARBA00004651"/>
    </source>
</evidence>
<keyword evidence="10" id="KW-0902">Two-component regulatory system</keyword>
<keyword evidence="3" id="KW-0597">Phosphoprotein</keyword>
<evidence type="ECO:0000256" key="13">
    <source>
        <dbReference type="SAM" id="Phobius"/>
    </source>
</evidence>
<protein>
    <submittedName>
        <fullName evidence="15">Two-component sensor kinase</fullName>
        <ecNumber evidence="15">2.7.3.-</ecNumber>
    </submittedName>
</protein>
<dbReference type="SMART" id="SM00387">
    <property type="entry name" value="HATPase_c"/>
    <property type="match status" value="1"/>
</dbReference>
<keyword evidence="12" id="KW-0175">Coiled coil</keyword>
<comment type="subcellular location">
    <subcellularLocation>
        <location evidence="1">Cell membrane</location>
        <topology evidence="1">Multi-pass membrane protein</topology>
    </subcellularLocation>
</comment>
<dbReference type="Proteomes" id="UP000681526">
    <property type="component" value="Unassembled WGS sequence"/>
</dbReference>
<evidence type="ECO:0000256" key="2">
    <source>
        <dbReference type="ARBA" id="ARBA00022475"/>
    </source>
</evidence>
<dbReference type="InterPro" id="IPR003660">
    <property type="entry name" value="HAMP_dom"/>
</dbReference>
<dbReference type="InterPro" id="IPR036890">
    <property type="entry name" value="HATPase_C_sf"/>
</dbReference>
<feature type="transmembrane region" description="Helical" evidence="13">
    <location>
        <begin position="316"/>
        <end position="338"/>
    </location>
</feature>
<dbReference type="PANTHER" id="PTHR34220">
    <property type="entry name" value="SENSOR HISTIDINE KINASE YPDA"/>
    <property type="match status" value="1"/>
</dbReference>
<dbReference type="InterPro" id="IPR003594">
    <property type="entry name" value="HATPase_dom"/>
</dbReference>
<evidence type="ECO:0000256" key="3">
    <source>
        <dbReference type="ARBA" id="ARBA00022553"/>
    </source>
</evidence>
<dbReference type="InterPro" id="IPR010559">
    <property type="entry name" value="Sig_transdc_His_kin_internal"/>
</dbReference>
<dbReference type="Gene3D" id="3.30.565.10">
    <property type="entry name" value="Histidine kinase-like ATPase, C-terminal domain"/>
    <property type="match status" value="1"/>
</dbReference>
<dbReference type="SMART" id="SM00304">
    <property type="entry name" value="HAMP"/>
    <property type="match status" value="1"/>
</dbReference>
<keyword evidence="5 13" id="KW-0812">Transmembrane</keyword>
<evidence type="ECO:0000256" key="4">
    <source>
        <dbReference type="ARBA" id="ARBA00022679"/>
    </source>
</evidence>
<evidence type="ECO:0000256" key="5">
    <source>
        <dbReference type="ARBA" id="ARBA00022692"/>
    </source>
</evidence>
<evidence type="ECO:0000256" key="10">
    <source>
        <dbReference type="ARBA" id="ARBA00023012"/>
    </source>
</evidence>
<sequence length="617" mass="70177">MPDWMNRIRRLAGKPSERLVRKLILLFAGLAMLIVLLLTFISYKMIERQSVESFVAGSKSNLMLVNKNIVRYFAEIDQMSTPGLQYDALIQAAECGTCDYTAQIFLENYVRSMFHSRNDIESLFFYLPSHNQYYAISKGEPGRTVRIVSDEEGRIARQKWMEMVLDRDTNRLIQTLLLDESVGYARTKDSYIAYHRVIRTLLEREPMAVLTILFSPGGRDEILRDVALAQGEQLLLADAEGRPFYWSDPAFFEQAPLTEWLADIRADEDGVLDRVLGGERYMVIGDMDQTTGWTLVKWTPYRLIYASAQKTRNVSILLGSVFVLFALLAVSLMSNAITRPLKALTRKMEAFSRGNFNVMVEVRGQDEIALLSRQFNRMVRQIEELINERYRMQLAEKNAVLKALEAELNPHFMYNALQTISTNALKKGVPEVADMVDALAGTLRYSISRRDRVLLREEIQHIERYLAIQKARFGGRLQVRFELDDRLPDVEIPKLSVQTLVENAVKHGVEKTSVPVLIRIRAWPDKLGTVIAVHDSGPGMDGEQLELLRERLARDWDDREQQGNASIGLSNLAARLKLLYGDAARLMIDSDELGTEVRILIPRGGNDGNDSGADHRG</sequence>
<dbReference type="PANTHER" id="PTHR34220:SF11">
    <property type="entry name" value="SENSOR PROTEIN KINASE HPTS"/>
    <property type="match status" value="1"/>
</dbReference>
<evidence type="ECO:0000313" key="16">
    <source>
        <dbReference type="Proteomes" id="UP000681526"/>
    </source>
</evidence>
<dbReference type="Gene3D" id="6.10.340.10">
    <property type="match status" value="1"/>
</dbReference>
<gene>
    <name evidence="15" type="primary">txxe 3847-yesM5</name>
    <name evidence="15" type="ORF">TXXE_00105</name>
</gene>
<evidence type="ECO:0000256" key="12">
    <source>
        <dbReference type="SAM" id="Coils"/>
    </source>
</evidence>
<dbReference type="PROSITE" id="PS50885">
    <property type="entry name" value="HAMP"/>
    <property type="match status" value="1"/>
</dbReference>
<evidence type="ECO:0000256" key="11">
    <source>
        <dbReference type="ARBA" id="ARBA00023136"/>
    </source>
</evidence>
<keyword evidence="7 15" id="KW-0418">Kinase</keyword>
<feature type="transmembrane region" description="Helical" evidence="13">
    <location>
        <begin position="23"/>
        <end position="43"/>
    </location>
</feature>
<keyword evidence="6" id="KW-0547">Nucleotide-binding</keyword>